<evidence type="ECO:0000259" key="9">
    <source>
        <dbReference type="PROSITE" id="PS50089"/>
    </source>
</evidence>
<keyword evidence="12" id="KW-1185">Reference proteome</keyword>
<evidence type="ECO:0000313" key="11">
    <source>
        <dbReference type="EMBL" id="CAH3024916.1"/>
    </source>
</evidence>
<name>A0ABN8M9F3_9CNID</name>
<dbReference type="EMBL" id="CALNXI010000327">
    <property type="protein sequence ID" value="CAH3024916.1"/>
    <property type="molecule type" value="Genomic_DNA"/>
</dbReference>
<feature type="domain" description="RING-type" evidence="9">
    <location>
        <begin position="8"/>
        <end position="51"/>
    </location>
</feature>
<keyword evidence="4 6" id="KW-0863">Zinc-finger</keyword>
<dbReference type="PROSITE" id="PS00518">
    <property type="entry name" value="ZF_RING_1"/>
    <property type="match status" value="2"/>
</dbReference>
<dbReference type="SMART" id="SM00336">
    <property type="entry name" value="BBOX"/>
    <property type="match status" value="5"/>
</dbReference>
<dbReference type="PANTHER" id="PTHR25462:SF296">
    <property type="entry name" value="MEIOTIC P26, ISOFORM F"/>
    <property type="match status" value="1"/>
</dbReference>
<dbReference type="SMART" id="SM00557">
    <property type="entry name" value="IG_FLMN"/>
    <property type="match status" value="1"/>
</dbReference>
<dbReference type="InterPro" id="IPR001841">
    <property type="entry name" value="Znf_RING"/>
</dbReference>
<keyword evidence="5" id="KW-0862">Zinc</keyword>
<dbReference type="PROSITE" id="PS50089">
    <property type="entry name" value="ZF_RING_2"/>
    <property type="match status" value="3"/>
</dbReference>
<dbReference type="Gene3D" id="3.30.40.10">
    <property type="entry name" value="Zinc/RING finger domain, C3HC4 (zinc finger)"/>
    <property type="match status" value="3"/>
</dbReference>
<dbReference type="InterPro" id="IPR017907">
    <property type="entry name" value="Znf_RING_CS"/>
</dbReference>
<dbReference type="Gene3D" id="2.60.40.10">
    <property type="entry name" value="Immunoglobulins"/>
    <property type="match status" value="1"/>
</dbReference>
<protein>
    <submittedName>
        <fullName evidence="11">Uncharacterized protein</fullName>
    </submittedName>
</protein>
<feature type="domain" description="B box-type" evidence="10">
    <location>
        <begin position="962"/>
        <end position="1002"/>
    </location>
</feature>
<feature type="domain" description="RING-type" evidence="9">
    <location>
        <begin position="827"/>
        <end position="870"/>
    </location>
</feature>
<dbReference type="PROSITE" id="PS50119">
    <property type="entry name" value="ZF_BBOX"/>
    <property type="match status" value="1"/>
</dbReference>
<accession>A0ABN8M9F3</accession>
<evidence type="ECO:0000256" key="8">
    <source>
        <dbReference type="SAM" id="Coils"/>
    </source>
</evidence>
<dbReference type="InterPro" id="IPR014756">
    <property type="entry name" value="Ig_E-set"/>
</dbReference>
<evidence type="ECO:0000256" key="3">
    <source>
        <dbReference type="ARBA" id="ARBA00022737"/>
    </source>
</evidence>
<dbReference type="InterPro" id="IPR013083">
    <property type="entry name" value="Znf_RING/FYVE/PHD"/>
</dbReference>
<evidence type="ECO:0000259" key="10">
    <source>
        <dbReference type="PROSITE" id="PS50119"/>
    </source>
</evidence>
<dbReference type="Pfam" id="PF13639">
    <property type="entry name" value="zf-RING_2"/>
    <property type="match status" value="3"/>
</dbReference>
<gene>
    <name evidence="11" type="ORF">PEVE_00024434</name>
</gene>
<feature type="coiled-coil region" evidence="8">
    <location>
        <begin position="190"/>
        <end position="227"/>
    </location>
</feature>
<keyword evidence="8" id="KW-0175">Coiled coil</keyword>
<comment type="caution">
    <text evidence="11">The sequence shown here is derived from an EMBL/GenBank/DDBJ whole genome shotgun (WGS) entry which is preliminary data.</text>
</comment>
<organism evidence="11 12">
    <name type="scientific">Porites evermanni</name>
    <dbReference type="NCBI Taxonomy" id="104178"/>
    <lineage>
        <taxon>Eukaryota</taxon>
        <taxon>Metazoa</taxon>
        <taxon>Cnidaria</taxon>
        <taxon>Anthozoa</taxon>
        <taxon>Hexacorallia</taxon>
        <taxon>Scleractinia</taxon>
        <taxon>Fungiina</taxon>
        <taxon>Poritidae</taxon>
        <taxon>Porites</taxon>
    </lineage>
</organism>
<feature type="repeat" description="Filamin" evidence="7">
    <location>
        <begin position="658"/>
        <end position="736"/>
    </location>
</feature>
<keyword evidence="3" id="KW-0677">Repeat</keyword>
<dbReference type="InterPro" id="IPR013783">
    <property type="entry name" value="Ig-like_fold"/>
</dbReference>
<evidence type="ECO:0000256" key="6">
    <source>
        <dbReference type="PROSITE-ProRule" id="PRU00024"/>
    </source>
</evidence>
<reference evidence="11 12" key="1">
    <citation type="submission" date="2022-05" db="EMBL/GenBank/DDBJ databases">
        <authorList>
            <consortium name="Genoscope - CEA"/>
            <person name="William W."/>
        </authorList>
    </citation>
    <scope>NUCLEOTIDE SEQUENCE [LARGE SCALE GENOMIC DNA]</scope>
</reference>
<feature type="non-terminal residue" evidence="11">
    <location>
        <position position="1019"/>
    </location>
</feature>
<dbReference type="Proteomes" id="UP001159427">
    <property type="component" value="Unassembled WGS sequence"/>
</dbReference>
<dbReference type="SUPFAM" id="SSF81296">
    <property type="entry name" value="E set domains"/>
    <property type="match status" value="1"/>
</dbReference>
<proteinExistence type="inferred from homology"/>
<feature type="domain" description="RING-type" evidence="9">
    <location>
        <begin position="377"/>
        <end position="420"/>
    </location>
</feature>
<dbReference type="Gene3D" id="3.30.160.60">
    <property type="entry name" value="Classic Zinc Finger"/>
    <property type="match status" value="3"/>
</dbReference>
<evidence type="ECO:0000256" key="4">
    <source>
        <dbReference type="ARBA" id="ARBA00022771"/>
    </source>
</evidence>
<dbReference type="InterPro" id="IPR000315">
    <property type="entry name" value="Znf_B-box"/>
</dbReference>
<evidence type="ECO:0000256" key="5">
    <source>
        <dbReference type="ARBA" id="ARBA00022833"/>
    </source>
</evidence>
<dbReference type="InterPro" id="IPR017868">
    <property type="entry name" value="Filamin/ABP280_repeat-like"/>
</dbReference>
<evidence type="ECO:0000256" key="1">
    <source>
        <dbReference type="ARBA" id="ARBA00008518"/>
    </source>
</evidence>
<evidence type="ECO:0000256" key="2">
    <source>
        <dbReference type="ARBA" id="ARBA00022723"/>
    </source>
</evidence>
<dbReference type="PROSITE" id="PS50194">
    <property type="entry name" value="FILAMIN_REPEAT"/>
    <property type="match status" value="1"/>
</dbReference>
<dbReference type="InterPro" id="IPR001298">
    <property type="entry name" value="Filamin/ABP280_rpt"/>
</dbReference>
<dbReference type="InterPro" id="IPR047153">
    <property type="entry name" value="TRIM45/56/19-like"/>
</dbReference>
<dbReference type="PANTHER" id="PTHR25462">
    <property type="entry name" value="BONUS, ISOFORM C-RELATED"/>
    <property type="match status" value="1"/>
</dbReference>
<feature type="coiled-coil region" evidence="8">
    <location>
        <begin position="561"/>
        <end position="588"/>
    </location>
</feature>
<keyword evidence="2" id="KW-0479">Metal-binding</keyword>
<sequence>MAFKGPECSICLEGYNDKDKFPRMLSYGHSFCSSCLERLLYGNTIRCPTCRSLIVVPTGVAGLLKNFDLLKIVDNQPEQAAKNTGRQVCEPCYKEHPATFCCLDCKENMCDTGAQFHKSSKLSRDHRVVTFKELKANPQLAFASVLCPEHNDQFRFFNGDCGFVICRDCHTLNHNGHKCVALAEAASKYRKEMEALVTKASSQAEKIKAAEAQVRRASVSMKEACEEQRAELQGFFGEHVFVIGSTYFLIRRTLTRISQYFVNNPNFRRKTVSLSSSRLRPGSLQIPQNFKGGWSNVKFFKDIPGQYAKINFGIVWANDLFYFSSGKARFHSLITMAAIFDPFDKLKKTIERAGDISDRSTCKVYCTATMASKGPECTICFERFNDENKCPRMLSCGHSFCSCCLERLLRGNTIDCPKCRNPVVVPSGVHGLLKNFALLDIVNEAAEKREHAENTGDVGSHECEACDEKHPANFCCLDCKENMCKTAAQFHTRNKASRDHRVVSLEELEANPQLASVSVLCPEHNDQFRFFDQDCGRLYSALSNREQVLMDKLFSIHQQKVSILTRQLDQLRVNQKFLEDALQQAKSSIQSPSDVQFLLNRSDIVSTLETEESFSMVLEPEAQFLPKFTKEKKDRRPIKYRLNKSIEEAIQRAGDINDRSTCAANTTATGPGITTAFPGIKATFTITSHDSRNFQRKLGGDVFVVKLKPEVGGDELNVEINDRKDGTYLAEYTIDELYVSSTSIMANTNELRSFLTKREEPREEDRKGIARFLLPVFNMTSGLSKVTVLGRITKTAGGGDFTLLLEKGSFMSCHIKAMTSTIPEFSICFEHYNDQRKCPRPLSCGHSFCSSCLERLLHGNTIDNDCPTCRNPGAVPTGVEGLLNNFALLDIVKDTPKENVGSNTGLHDCEACGEKHSANFCCLDCKENMCQTAAQFHTRNKASRNHQVVSLEELEANPQLASVSLICQKHNDKFRFFDEECGHAVCRECVALEHFGHLCLPLAEAASEYGKEVKDLIKR</sequence>
<dbReference type="Pfam" id="PF00630">
    <property type="entry name" value="Filamin"/>
    <property type="match status" value="1"/>
</dbReference>
<evidence type="ECO:0000256" key="7">
    <source>
        <dbReference type="PROSITE-ProRule" id="PRU00087"/>
    </source>
</evidence>
<dbReference type="SUPFAM" id="SSF57845">
    <property type="entry name" value="B-box zinc-binding domain"/>
    <property type="match status" value="2"/>
</dbReference>
<dbReference type="SMART" id="SM00184">
    <property type="entry name" value="RING"/>
    <property type="match status" value="4"/>
</dbReference>
<dbReference type="SUPFAM" id="SSF57850">
    <property type="entry name" value="RING/U-box"/>
    <property type="match status" value="3"/>
</dbReference>
<dbReference type="CDD" id="cd19757">
    <property type="entry name" value="Bbox1"/>
    <property type="match status" value="3"/>
</dbReference>
<evidence type="ECO:0000313" key="12">
    <source>
        <dbReference type="Proteomes" id="UP001159427"/>
    </source>
</evidence>
<comment type="similarity">
    <text evidence="1">Belongs to the TRIM/RBCC family.</text>
</comment>